<feature type="transmembrane region" description="Helical" evidence="1">
    <location>
        <begin position="137"/>
        <end position="156"/>
    </location>
</feature>
<proteinExistence type="predicted"/>
<feature type="transmembrane region" description="Helical" evidence="1">
    <location>
        <begin position="188"/>
        <end position="218"/>
    </location>
</feature>
<reference evidence="2 3" key="1">
    <citation type="submission" date="2017-11" db="EMBL/GenBank/DDBJ databases">
        <title>Genomic Encyclopedia of Archaeal and Bacterial Type Strains, Phase II (KMG-II): From Individual Species to Whole Genera.</title>
        <authorList>
            <person name="Goeker M."/>
        </authorList>
    </citation>
    <scope>NUCLEOTIDE SEQUENCE [LARGE SCALE GENOMIC DNA]</scope>
    <source>
        <strain evidence="2 3">DSM 29128</strain>
    </source>
</reference>
<keyword evidence="1" id="KW-0812">Transmembrane</keyword>
<comment type="caution">
    <text evidence="2">The sequence shown here is derived from an EMBL/GenBank/DDBJ whole genome shotgun (WGS) entry which is preliminary data.</text>
</comment>
<evidence type="ECO:0000313" key="3">
    <source>
        <dbReference type="Proteomes" id="UP000228531"/>
    </source>
</evidence>
<feature type="transmembrane region" description="Helical" evidence="1">
    <location>
        <begin position="163"/>
        <end position="182"/>
    </location>
</feature>
<gene>
    <name evidence="2" type="ORF">BC777_0293</name>
</gene>
<protein>
    <submittedName>
        <fullName evidence="2">Uncharacterized protein DUF2723</fullName>
    </submittedName>
</protein>
<evidence type="ECO:0000313" key="2">
    <source>
        <dbReference type="EMBL" id="PJI91465.1"/>
    </source>
</evidence>
<feature type="transmembrane region" description="Helical" evidence="1">
    <location>
        <begin position="81"/>
        <end position="101"/>
    </location>
</feature>
<feature type="transmembrane region" description="Helical" evidence="1">
    <location>
        <begin position="332"/>
        <end position="354"/>
    </location>
</feature>
<dbReference type="PANTHER" id="PTHR16214:SF3">
    <property type="entry name" value="TRANSMEMBRANE PROTEIN 260"/>
    <property type="match status" value="1"/>
</dbReference>
<evidence type="ECO:0000256" key="1">
    <source>
        <dbReference type="SAM" id="Phobius"/>
    </source>
</evidence>
<name>A0A2M8WKK4_9RHOB</name>
<keyword evidence="1" id="KW-0472">Membrane</keyword>
<organism evidence="2 3">
    <name type="scientific">Yoonia maricola</name>
    <dbReference type="NCBI Taxonomy" id="420999"/>
    <lineage>
        <taxon>Bacteria</taxon>
        <taxon>Pseudomonadati</taxon>
        <taxon>Pseudomonadota</taxon>
        <taxon>Alphaproteobacteria</taxon>
        <taxon>Rhodobacterales</taxon>
        <taxon>Paracoccaceae</taxon>
        <taxon>Yoonia</taxon>
    </lineage>
</organism>
<dbReference type="InterPro" id="IPR021280">
    <property type="entry name" value="TMEM260-like"/>
</dbReference>
<keyword evidence="1" id="KW-1133">Transmembrane helix</keyword>
<accession>A0A2M8WKK4</accession>
<dbReference type="PANTHER" id="PTHR16214">
    <property type="entry name" value="TRANSMEMBRANE PROTEIN 260"/>
    <property type="match status" value="1"/>
</dbReference>
<dbReference type="RefSeq" id="WP_168769042.1">
    <property type="nucleotide sequence ID" value="NZ_PGTY01000001.1"/>
</dbReference>
<feature type="transmembrane region" description="Helical" evidence="1">
    <location>
        <begin position="309"/>
        <end position="325"/>
    </location>
</feature>
<keyword evidence="3" id="KW-1185">Reference proteome</keyword>
<sequence>MLTIDNGASRAVLTQLGTAQGGSSHVPGAAAGHAVWPNRLMATGVLFFWLVLYGYCLFPGLGGMLNAGDSAKFQTLGHTSILVHGPGYPLILMLGTFVRWLALPLEPWWIMTFLMASVPGAIANTMAFLIVRRLTQTVIFGLAAALLLGSAGLMAVQSTEAEVYPLALAFILSTGFLLLRFIETKWPGYFIAACGVYALSFGNHLMMIMLVPVFFWITAAHYRILLRPKIIISVLLLVMAGASQYLYLAWVTHAPTTAYSEYMPLPPTTTELIQYIAGTYFGDLYGAGLASTQTAEILLNTLEFAHPRLSAPMIVAGLAVFALGWRQRDTAWRGLALILGIGLAFMPFTLWYGAYDIRAFHLPVLGPMLVGSIAAIGWWVARWPRVRLWAGVILIMFGVVRTVEMAGYLSARTPLFEGLVETLEVIVPQSPVPDPVVSMTYDVRMATLYHELLDEVPKPASYRVTWRTQDEIAKRDPVGGLVVPTDGEQFLQWIEHRHPELICRTMPVEQLAGTPWPAYAFLCEDRVASTPPSAPGESD</sequence>
<feature type="transmembrane region" description="Helical" evidence="1">
    <location>
        <begin position="230"/>
        <end position="250"/>
    </location>
</feature>
<dbReference type="EMBL" id="PGTY01000001">
    <property type="protein sequence ID" value="PJI91465.1"/>
    <property type="molecule type" value="Genomic_DNA"/>
</dbReference>
<feature type="transmembrane region" description="Helical" evidence="1">
    <location>
        <begin position="388"/>
        <end position="409"/>
    </location>
</feature>
<dbReference type="Proteomes" id="UP000228531">
    <property type="component" value="Unassembled WGS sequence"/>
</dbReference>
<dbReference type="AlphaFoldDB" id="A0A2M8WKK4"/>
<dbReference type="Pfam" id="PF11028">
    <property type="entry name" value="TMEM260-like"/>
    <property type="match status" value="1"/>
</dbReference>
<feature type="transmembrane region" description="Helical" evidence="1">
    <location>
        <begin position="108"/>
        <end position="131"/>
    </location>
</feature>
<feature type="transmembrane region" description="Helical" evidence="1">
    <location>
        <begin position="360"/>
        <end position="381"/>
    </location>
</feature>
<dbReference type="InterPro" id="IPR052724">
    <property type="entry name" value="GT117_domain-containing"/>
</dbReference>
<feature type="transmembrane region" description="Helical" evidence="1">
    <location>
        <begin position="40"/>
        <end position="61"/>
    </location>
</feature>